<dbReference type="GO" id="GO:0022857">
    <property type="term" value="F:transmembrane transporter activity"/>
    <property type="evidence" value="ECO:0007669"/>
    <property type="project" value="InterPro"/>
</dbReference>
<evidence type="ECO:0000256" key="8">
    <source>
        <dbReference type="ARBA" id="ARBA00022777"/>
    </source>
</evidence>
<dbReference type="EC" id="2.7.13.3" evidence="4"/>
<evidence type="ECO:0000313" key="17">
    <source>
        <dbReference type="Proteomes" id="UP000319732"/>
    </source>
</evidence>
<dbReference type="Pfam" id="PF02518">
    <property type="entry name" value="HATPase_c"/>
    <property type="match status" value="1"/>
</dbReference>
<dbReference type="InterPro" id="IPR003661">
    <property type="entry name" value="HisK_dim/P_dom"/>
</dbReference>
<keyword evidence="10 13" id="KW-0472">Membrane</keyword>
<dbReference type="SUPFAM" id="SSF52172">
    <property type="entry name" value="CheY-like"/>
    <property type="match status" value="1"/>
</dbReference>
<keyword evidence="17" id="KW-1185">Reference proteome</keyword>
<dbReference type="InterPro" id="IPR001789">
    <property type="entry name" value="Sig_transdc_resp-reg_receiver"/>
</dbReference>
<feature type="transmembrane region" description="Helical" evidence="13">
    <location>
        <begin position="114"/>
        <end position="133"/>
    </location>
</feature>
<reference evidence="16 17" key="1">
    <citation type="submission" date="2019-06" db="EMBL/GenBank/DDBJ databases">
        <title>Whole genome sequence for Cellvibrionaceae sp. R142.</title>
        <authorList>
            <person name="Wang G."/>
        </authorList>
    </citation>
    <scope>NUCLEOTIDE SEQUENCE [LARGE SCALE GENOMIC DNA]</scope>
    <source>
        <strain evidence="16 17">R142</strain>
    </source>
</reference>
<keyword evidence="6" id="KW-0808">Transferase</keyword>
<dbReference type="Gene3D" id="3.40.50.2300">
    <property type="match status" value="1"/>
</dbReference>
<dbReference type="SMART" id="SM00387">
    <property type="entry name" value="HATPase_c"/>
    <property type="match status" value="1"/>
</dbReference>
<feature type="coiled-coil region" evidence="12">
    <location>
        <begin position="754"/>
        <end position="802"/>
    </location>
</feature>
<feature type="transmembrane region" description="Helical" evidence="13">
    <location>
        <begin position="371"/>
        <end position="393"/>
    </location>
</feature>
<accession>A0A545U8D7</accession>
<feature type="modified residue" description="4-aspartylphosphate" evidence="11">
    <location>
        <position position="1090"/>
    </location>
</feature>
<dbReference type="AlphaFoldDB" id="A0A545U8D7"/>
<organism evidence="16 17">
    <name type="scientific">Exilibacterium tricleocarpae</name>
    <dbReference type="NCBI Taxonomy" id="2591008"/>
    <lineage>
        <taxon>Bacteria</taxon>
        <taxon>Pseudomonadati</taxon>
        <taxon>Pseudomonadota</taxon>
        <taxon>Gammaproteobacteria</taxon>
        <taxon>Cellvibrionales</taxon>
        <taxon>Cellvibrionaceae</taxon>
        <taxon>Exilibacterium</taxon>
    </lineage>
</organism>
<keyword evidence="8" id="KW-0418">Kinase</keyword>
<dbReference type="Gene3D" id="3.30.565.10">
    <property type="entry name" value="Histidine kinase-like ATPase, C-terminal domain"/>
    <property type="match status" value="1"/>
</dbReference>
<dbReference type="InterPro" id="IPR001734">
    <property type="entry name" value="Na/solute_symporter"/>
</dbReference>
<dbReference type="GO" id="GO:0009927">
    <property type="term" value="F:histidine phosphotransfer kinase activity"/>
    <property type="evidence" value="ECO:0007669"/>
    <property type="project" value="TreeGrafter"/>
</dbReference>
<evidence type="ECO:0000313" key="16">
    <source>
        <dbReference type="EMBL" id="TQV85663.1"/>
    </source>
</evidence>
<protein>
    <recommendedName>
        <fullName evidence="4">histidine kinase</fullName>
        <ecNumber evidence="4">2.7.13.3</ecNumber>
    </recommendedName>
</protein>
<sequence>MSPSTLLLTVFAYTLVLFWVARLGDKEKYQATSITRHPLVYALALGVYCTSWTFYGLVGTASTRGWGFLPILLGPMLLFTLGFPLLQRISRICKQEHIHSIADFLASRYGKRQAVAATTTLVVLLATVPYIALQLKAVSDTLILTMEGRLAGYQNVTLLIALSMAAFALIFGARRLDVSGYHSGLMSAIAFESLVKLIALVILAVFAVGLLSQFAPPQRPAPLNGDSGSVWAFSLSLRAVVETLVAACTIFCLPRMFHVTFVEQLSERHLHYSRWVFSGYLLAITACIVVIAAAGNVLFAGRAVSGDTYVLAMPLLENAGGLSLLAFIGGFSAATAMIIVATITLSQMLSNDVILPLLMRSNAGRGPLRDYSGALIFTRRATVLVVVGLAYLYQVALAENVALTSIGLIAFALAVQLAPAIVLGMYWKTGNSRGVYAGLACGLGFWFYTLMLPLLARAGLIDHALLTGGLFNLSWLRPESLFNLTFSDAYTRGVVISLSANLAAFVFFSRRGATTLADRIQARAFCYLDPAPKTAQPKYADIALDDLKALLEQFLGAGHTADFLARHHSGDNSLSNQLVDQAEQTLSGVVGVASAKAMVNSLRTGENLAVEDVVNIFEETTRALRFNQDILFASFENISSAISIVNSDLQMVAWNRRYEDMFNYPQGMLNVGRPVADLVRFNARRGMLGPGSEDEHVKRRLTHLQSGKPYRVVRDHSGTVIEIKGLPLPNGGYVTTYDDITDFISTQKALEQTNTDLEDRVRERTETIEQINKDLRAEIRRRERLEQEMLQAKSEAEQANASKTKFLALASHDILQPLNAANLYASALLEKADNEGADATTTQRLQTAIQSAESIISSLMEIAKLDTGALAPETHRFSLNEILQPLVDEFRLLTGGAVALRYRPCSVLVKTDRHYLRRILQNFLSNAVKYTQTGRILVGCRRRGDSVEIQVIDTGPGISEADQKQIFNDFYRADAQRHQTGAGLGLAVAARFGSLLGTPIRLQSELGKGSCFTLLVPVTRADTGHSEPDTLAPEEDLGDLTVLYVDDEAQNLDATQHLLERWQCRVTTAQTTQQARAAGALPAPDVMLMDYHLNDENYNGIQLATELCRQWSTPVEVCIVSAAGEVDLPRLAAAQGYQFLRKPVRPGKLRALLAQFKKRLQTV</sequence>
<dbReference type="PRINTS" id="PR00344">
    <property type="entry name" value="BCTRLSENSOR"/>
</dbReference>
<feature type="domain" description="Histidine kinase" evidence="14">
    <location>
        <begin position="809"/>
        <end position="1020"/>
    </location>
</feature>
<dbReference type="Pfam" id="PF00512">
    <property type="entry name" value="HisKA"/>
    <property type="match status" value="1"/>
</dbReference>
<comment type="catalytic activity">
    <reaction evidence="1">
        <text>ATP + protein L-histidine = ADP + protein N-phospho-L-histidine.</text>
        <dbReference type="EC" id="2.7.13.3"/>
    </reaction>
</comment>
<dbReference type="CDD" id="cd00156">
    <property type="entry name" value="REC"/>
    <property type="match status" value="1"/>
</dbReference>
<dbReference type="CDD" id="cd00130">
    <property type="entry name" value="PAS"/>
    <property type="match status" value="1"/>
</dbReference>
<dbReference type="Gene3D" id="1.20.1730.10">
    <property type="entry name" value="Sodium/glucose cotransporter"/>
    <property type="match status" value="1"/>
</dbReference>
<evidence type="ECO:0000256" key="11">
    <source>
        <dbReference type="PROSITE-ProRule" id="PRU00169"/>
    </source>
</evidence>
<feature type="transmembrane region" description="Helical" evidence="13">
    <location>
        <begin position="275"/>
        <end position="299"/>
    </location>
</feature>
<keyword evidence="7 13" id="KW-0812">Transmembrane</keyword>
<dbReference type="Pfam" id="PF12860">
    <property type="entry name" value="PAS_7"/>
    <property type="match status" value="1"/>
</dbReference>
<dbReference type="PROSITE" id="PS50110">
    <property type="entry name" value="RESPONSE_REGULATORY"/>
    <property type="match status" value="1"/>
</dbReference>
<gene>
    <name evidence="16" type="ORF">FKG94_02125</name>
</gene>
<dbReference type="GO" id="GO:0000155">
    <property type="term" value="F:phosphorelay sensor kinase activity"/>
    <property type="evidence" value="ECO:0007669"/>
    <property type="project" value="InterPro"/>
</dbReference>
<dbReference type="PROSITE" id="PS50109">
    <property type="entry name" value="HIS_KIN"/>
    <property type="match status" value="1"/>
</dbReference>
<comment type="subcellular location">
    <subcellularLocation>
        <location evidence="2">Membrane</location>
        <topology evidence="2">Multi-pass membrane protein</topology>
    </subcellularLocation>
</comment>
<dbReference type="InterPro" id="IPR036097">
    <property type="entry name" value="HisK_dim/P_sf"/>
</dbReference>
<dbReference type="EMBL" id="VHSG01000003">
    <property type="protein sequence ID" value="TQV85663.1"/>
    <property type="molecule type" value="Genomic_DNA"/>
</dbReference>
<feature type="transmembrane region" description="Helical" evidence="13">
    <location>
        <begin position="319"/>
        <end position="350"/>
    </location>
</feature>
<evidence type="ECO:0000259" key="14">
    <source>
        <dbReference type="PROSITE" id="PS50109"/>
    </source>
</evidence>
<name>A0A545U8D7_9GAMM</name>
<evidence type="ECO:0000256" key="12">
    <source>
        <dbReference type="SAM" id="Coils"/>
    </source>
</evidence>
<dbReference type="Gene3D" id="3.30.450.20">
    <property type="entry name" value="PAS domain"/>
    <property type="match status" value="1"/>
</dbReference>
<comment type="caution">
    <text evidence="16">The sequence shown here is derived from an EMBL/GenBank/DDBJ whole genome shotgun (WGS) entry which is preliminary data.</text>
</comment>
<dbReference type="PANTHER" id="PTHR43047">
    <property type="entry name" value="TWO-COMPONENT HISTIDINE PROTEIN KINASE"/>
    <property type="match status" value="1"/>
</dbReference>
<feature type="transmembrane region" description="Helical" evidence="13">
    <location>
        <begin position="67"/>
        <end position="86"/>
    </location>
</feature>
<evidence type="ECO:0000256" key="9">
    <source>
        <dbReference type="ARBA" id="ARBA00022989"/>
    </source>
</evidence>
<dbReference type="SUPFAM" id="SSF55785">
    <property type="entry name" value="PYP-like sensor domain (PAS domain)"/>
    <property type="match status" value="1"/>
</dbReference>
<dbReference type="Gene3D" id="1.10.287.130">
    <property type="match status" value="1"/>
</dbReference>
<dbReference type="FunFam" id="3.30.565.10:FF:000049">
    <property type="entry name" value="Two-component sensor histidine kinase"/>
    <property type="match status" value="1"/>
</dbReference>
<keyword evidence="12" id="KW-0175">Coiled coil</keyword>
<dbReference type="CDD" id="cd00082">
    <property type="entry name" value="HisKA"/>
    <property type="match status" value="1"/>
</dbReference>
<feature type="transmembrane region" description="Helical" evidence="13">
    <location>
        <begin position="153"/>
        <end position="173"/>
    </location>
</feature>
<evidence type="ECO:0000256" key="13">
    <source>
        <dbReference type="SAM" id="Phobius"/>
    </source>
</evidence>
<proteinExistence type="inferred from homology"/>
<dbReference type="SUPFAM" id="SSF55874">
    <property type="entry name" value="ATPase domain of HSP90 chaperone/DNA topoisomerase II/histidine kinase"/>
    <property type="match status" value="1"/>
</dbReference>
<feature type="transmembrane region" description="Helical" evidence="13">
    <location>
        <begin position="235"/>
        <end position="254"/>
    </location>
</feature>
<comment type="similarity">
    <text evidence="3">Belongs to the sodium:solute symporter (SSF) (TC 2.A.21) family.</text>
</comment>
<dbReference type="InterPro" id="IPR011006">
    <property type="entry name" value="CheY-like_superfamily"/>
</dbReference>
<dbReference type="SMART" id="SM00448">
    <property type="entry name" value="REC"/>
    <property type="match status" value="1"/>
</dbReference>
<dbReference type="PROSITE" id="PS50283">
    <property type="entry name" value="NA_SOLUT_SYMP_3"/>
    <property type="match status" value="1"/>
</dbReference>
<feature type="transmembrane region" description="Helical" evidence="13">
    <location>
        <begin position="36"/>
        <end position="55"/>
    </location>
</feature>
<dbReference type="GO" id="GO:0005886">
    <property type="term" value="C:plasma membrane"/>
    <property type="evidence" value="ECO:0007669"/>
    <property type="project" value="TreeGrafter"/>
</dbReference>
<dbReference type="Proteomes" id="UP000319732">
    <property type="component" value="Unassembled WGS sequence"/>
</dbReference>
<dbReference type="CDD" id="cd10322">
    <property type="entry name" value="SLC5sbd"/>
    <property type="match status" value="1"/>
</dbReference>
<keyword evidence="5 11" id="KW-0597">Phosphoprotein</keyword>
<dbReference type="InterPro" id="IPR003594">
    <property type="entry name" value="HATPase_dom"/>
</dbReference>
<dbReference type="InterPro" id="IPR038377">
    <property type="entry name" value="Na/Glc_symporter_sf"/>
</dbReference>
<dbReference type="InterPro" id="IPR035965">
    <property type="entry name" value="PAS-like_dom_sf"/>
</dbReference>
<feature type="domain" description="Response regulatory" evidence="15">
    <location>
        <begin position="1041"/>
        <end position="1157"/>
    </location>
</feature>
<dbReference type="SUPFAM" id="SSF47384">
    <property type="entry name" value="Homodimeric domain of signal transducing histidine kinase"/>
    <property type="match status" value="1"/>
</dbReference>
<dbReference type="InterPro" id="IPR005467">
    <property type="entry name" value="His_kinase_dom"/>
</dbReference>
<dbReference type="OrthoDB" id="9764438at2"/>
<evidence type="ECO:0000256" key="1">
    <source>
        <dbReference type="ARBA" id="ARBA00000085"/>
    </source>
</evidence>
<feature type="transmembrane region" description="Helical" evidence="13">
    <location>
        <begin position="194"/>
        <end position="215"/>
    </location>
</feature>
<feature type="transmembrane region" description="Helical" evidence="13">
    <location>
        <begin position="6"/>
        <end position="24"/>
    </location>
</feature>
<dbReference type="PANTHER" id="PTHR43047:SF9">
    <property type="entry name" value="HISTIDINE KINASE"/>
    <property type="match status" value="1"/>
</dbReference>
<evidence type="ECO:0000256" key="5">
    <source>
        <dbReference type="ARBA" id="ARBA00022553"/>
    </source>
</evidence>
<evidence type="ECO:0000256" key="4">
    <source>
        <dbReference type="ARBA" id="ARBA00012438"/>
    </source>
</evidence>
<evidence type="ECO:0000256" key="3">
    <source>
        <dbReference type="ARBA" id="ARBA00006434"/>
    </source>
</evidence>
<feature type="transmembrane region" description="Helical" evidence="13">
    <location>
        <begin position="434"/>
        <end position="456"/>
    </location>
</feature>
<dbReference type="SMART" id="SM00388">
    <property type="entry name" value="HisKA"/>
    <property type="match status" value="1"/>
</dbReference>
<evidence type="ECO:0000259" key="15">
    <source>
        <dbReference type="PROSITE" id="PS50110"/>
    </source>
</evidence>
<dbReference type="Pfam" id="PF00072">
    <property type="entry name" value="Response_reg"/>
    <property type="match status" value="1"/>
</dbReference>
<dbReference type="InterPro" id="IPR004358">
    <property type="entry name" value="Sig_transdc_His_kin-like_C"/>
</dbReference>
<feature type="transmembrane region" description="Helical" evidence="13">
    <location>
        <begin position="405"/>
        <end position="427"/>
    </location>
</feature>
<evidence type="ECO:0000256" key="6">
    <source>
        <dbReference type="ARBA" id="ARBA00022679"/>
    </source>
</evidence>
<dbReference type="RefSeq" id="WP_142902514.1">
    <property type="nucleotide sequence ID" value="NZ_ML660087.1"/>
</dbReference>
<dbReference type="InterPro" id="IPR000014">
    <property type="entry name" value="PAS"/>
</dbReference>
<evidence type="ECO:0000256" key="2">
    <source>
        <dbReference type="ARBA" id="ARBA00004141"/>
    </source>
</evidence>
<evidence type="ECO:0000256" key="7">
    <source>
        <dbReference type="ARBA" id="ARBA00022692"/>
    </source>
</evidence>
<evidence type="ECO:0000256" key="10">
    <source>
        <dbReference type="ARBA" id="ARBA00023136"/>
    </source>
</evidence>
<dbReference type="InterPro" id="IPR036890">
    <property type="entry name" value="HATPase_C_sf"/>
</dbReference>
<keyword evidence="9 13" id="KW-1133">Transmembrane helix</keyword>